<dbReference type="InterPro" id="IPR050259">
    <property type="entry name" value="SDR"/>
</dbReference>
<evidence type="ECO:0000259" key="7">
    <source>
        <dbReference type="SMART" id="SM00822"/>
    </source>
</evidence>
<dbReference type="NCBIfam" id="NF040605">
    <property type="entry name" value="mycolic_FabG1"/>
    <property type="match status" value="1"/>
</dbReference>
<accession>A0A2U3N8Y3</accession>
<dbReference type="InterPro" id="IPR057326">
    <property type="entry name" value="KR_dom"/>
</dbReference>
<dbReference type="GO" id="GO:0004316">
    <property type="term" value="F:3-oxoacyl-[acyl-carrier-protein] reductase (NADPH) activity"/>
    <property type="evidence" value="ECO:0007669"/>
    <property type="project" value="UniProtKB-EC"/>
</dbReference>
<reference evidence="8 9" key="1">
    <citation type="submission" date="2017-01" db="EMBL/GenBank/DDBJ databases">
        <authorList>
            <consortium name="Urmite Genomes"/>
        </authorList>
    </citation>
    <scope>NUCLEOTIDE SEQUENCE [LARGE SCALE GENOMIC DNA]</scope>
    <source>
        <strain evidence="8 9">AB308</strain>
    </source>
</reference>
<evidence type="ECO:0000313" key="8">
    <source>
        <dbReference type="EMBL" id="SPM27959.1"/>
    </source>
</evidence>
<comment type="similarity">
    <text evidence="2">Belongs to the short-chain dehydrogenases/reductases (SDR) family.</text>
</comment>
<keyword evidence="3" id="KW-0964">Secreted</keyword>
<keyword evidence="4" id="KW-0560">Oxidoreductase</keyword>
<dbReference type="AlphaFoldDB" id="A0A2U3N8Y3"/>
<gene>
    <name evidence="8" type="ORF">MTAB308_1444</name>
</gene>
<evidence type="ECO:0000256" key="6">
    <source>
        <dbReference type="ARBA" id="ARBA00047400"/>
    </source>
</evidence>
<dbReference type="Proteomes" id="UP000241595">
    <property type="component" value="Unassembled WGS sequence"/>
</dbReference>
<dbReference type="NCBIfam" id="NF009466">
    <property type="entry name" value="PRK12826.1-2"/>
    <property type="match status" value="1"/>
</dbReference>
<organism evidence="8 9">
    <name type="scientific">Mycobacterium terramassiliense</name>
    <dbReference type="NCBI Taxonomy" id="1841859"/>
    <lineage>
        <taxon>Bacteria</taxon>
        <taxon>Bacillati</taxon>
        <taxon>Actinomycetota</taxon>
        <taxon>Actinomycetes</taxon>
        <taxon>Mycobacteriales</taxon>
        <taxon>Mycobacteriaceae</taxon>
        <taxon>Mycobacterium</taxon>
    </lineage>
</organism>
<evidence type="ECO:0000256" key="3">
    <source>
        <dbReference type="ARBA" id="ARBA00022512"/>
    </source>
</evidence>
<dbReference type="Gene3D" id="3.40.50.720">
    <property type="entry name" value="NAD(P)-binding Rossmann-like Domain"/>
    <property type="match status" value="1"/>
</dbReference>
<dbReference type="GO" id="GO:0032787">
    <property type="term" value="P:monocarboxylic acid metabolic process"/>
    <property type="evidence" value="ECO:0007669"/>
    <property type="project" value="UniProtKB-ARBA"/>
</dbReference>
<dbReference type="EMBL" id="FTRV01000010">
    <property type="protein sequence ID" value="SPM27959.1"/>
    <property type="molecule type" value="Genomic_DNA"/>
</dbReference>
<dbReference type="FunFam" id="3.40.50.720:FF:000173">
    <property type="entry name" value="3-oxoacyl-[acyl-carrier protein] reductase"/>
    <property type="match status" value="1"/>
</dbReference>
<comment type="subcellular location">
    <subcellularLocation>
        <location evidence="1">Secreted</location>
        <location evidence="1">Cell wall</location>
    </subcellularLocation>
</comment>
<evidence type="ECO:0000256" key="4">
    <source>
        <dbReference type="ARBA" id="ARBA00023002"/>
    </source>
</evidence>
<evidence type="ECO:0000256" key="5">
    <source>
        <dbReference type="ARBA" id="ARBA00040781"/>
    </source>
</evidence>
<dbReference type="PANTHER" id="PTHR42879:SF2">
    <property type="entry name" value="3-OXOACYL-[ACYL-CARRIER-PROTEIN] REDUCTASE FABG"/>
    <property type="match status" value="1"/>
</dbReference>
<keyword evidence="3" id="KW-0134">Cell wall</keyword>
<evidence type="ECO:0000256" key="2">
    <source>
        <dbReference type="ARBA" id="ARBA00006484"/>
    </source>
</evidence>
<dbReference type="InterPro" id="IPR002347">
    <property type="entry name" value="SDR_fam"/>
</dbReference>
<name>A0A2U3N8Y3_9MYCO</name>
<protein>
    <recommendedName>
        <fullName evidence="5">3-oxoacyl-[acyl-carrier-protein] reductase MabA</fullName>
    </recommendedName>
</protein>
<dbReference type="STRING" id="1841859.GCA_900157385_01441"/>
<dbReference type="PRINTS" id="PR00081">
    <property type="entry name" value="GDHRDH"/>
</dbReference>
<comment type="catalytic activity">
    <reaction evidence="6">
        <text>a (3R)-hydroxyacyl-[ACP] + NADP(+) = a 3-oxoacyl-[ACP] + NADPH + H(+)</text>
        <dbReference type="Rhea" id="RHEA:17397"/>
        <dbReference type="Rhea" id="RHEA-COMP:9916"/>
        <dbReference type="Rhea" id="RHEA-COMP:9945"/>
        <dbReference type="ChEBI" id="CHEBI:15378"/>
        <dbReference type="ChEBI" id="CHEBI:57783"/>
        <dbReference type="ChEBI" id="CHEBI:58349"/>
        <dbReference type="ChEBI" id="CHEBI:78776"/>
        <dbReference type="ChEBI" id="CHEBI:78827"/>
        <dbReference type="EC" id="1.1.1.100"/>
    </reaction>
    <physiologicalReaction direction="right-to-left" evidence="6">
        <dbReference type="Rhea" id="RHEA:17399"/>
    </physiologicalReaction>
</comment>
<dbReference type="InterPro" id="IPR020904">
    <property type="entry name" value="Sc_DH/Rdtase_CS"/>
</dbReference>
<proteinExistence type="inferred from homology"/>
<dbReference type="PRINTS" id="PR00080">
    <property type="entry name" value="SDRFAMILY"/>
</dbReference>
<dbReference type="SUPFAM" id="SSF51735">
    <property type="entry name" value="NAD(P)-binding Rossmann-fold domains"/>
    <property type="match status" value="1"/>
</dbReference>
<evidence type="ECO:0000313" key="9">
    <source>
        <dbReference type="Proteomes" id="UP000241595"/>
    </source>
</evidence>
<keyword evidence="9" id="KW-1185">Reference proteome</keyword>
<feature type="non-terminal residue" evidence="8">
    <location>
        <position position="1"/>
    </location>
</feature>
<dbReference type="Pfam" id="PF13561">
    <property type="entry name" value="adh_short_C2"/>
    <property type="match status" value="1"/>
</dbReference>
<dbReference type="CDD" id="cd05333">
    <property type="entry name" value="BKR_SDR_c"/>
    <property type="match status" value="1"/>
</dbReference>
<dbReference type="PANTHER" id="PTHR42879">
    <property type="entry name" value="3-OXOACYL-(ACYL-CARRIER-PROTEIN) REDUCTASE"/>
    <property type="match status" value="1"/>
</dbReference>
<evidence type="ECO:0000256" key="1">
    <source>
        <dbReference type="ARBA" id="ARBA00004191"/>
    </source>
</evidence>
<sequence>VLVTGGNRGIGLAIAQRLAADGHKVAVTHRGSGAPEGLFAVECDVTDNDAVDRAFKEIEEHQGPVEVLVSNAGVSADAFLIRMTEERFEKVIDANLTGAFRVAQRASRSMQRKRFGRMIFIGSVSGTWGIGNQANYAASKAGVIGMARSIARELSKANVTANVVAPGYIDTDMTRALDERIQEGALQFIPAKRVGTAAEVAGVVSFLASEDASYISGAVIPVDGGMGMGH</sequence>
<feature type="domain" description="Ketoreductase" evidence="7">
    <location>
        <begin position="1"/>
        <end position="172"/>
    </location>
</feature>
<dbReference type="SMART" id="SM00822">
    <property type="entry name" value="PKS_KR"/>
    <property type="match status" value="1"/>
</dbReference>
<dbReference type="InterPro" id="IPR036291">
    <property type="entry name" value="NAD(P)-bd_dom_sf"/>
</dbReference>
<dbReference type="InterPro" id="IPR053419">
    <property type="entry name" value="FAS-II_3-oxoacyl-ACP_reductase"/>
</dbReference>
<dbReference type="PROSITE" id="PS00061">
    <property type="entry name" value="ADH_SHORT"/>
    <property type="match status" value="1"/>
</dbReference>